<organism evidence="2 3">
    <name type="scientific">Lederbergia citrisecunda</name>
    <dbReference type="NCBI Taxonomy" id="2833583"/>
    <lineage>
        <taxon>Bacteria</taxon>
        <taxon>Bacillati</taxon>
        <taxon>Bacillota</taxon>
        <taxon>Bacilli</taxon>
        <taxon>Bacillales</taxon>
        <taxon>Bacillaceae</taxon>
        <taxon>Lederbergia</taxon>
    </lineage>
</organism>
<proteinExistence type="predicted"/>
<gene>
    <name evidence="2" type="ORF">KHA93_09155</name>
</gene>
<evidence type="ECO:0000256" key="1">
    <source>
        <dbReference type="SAM" id="Phobius"/>
    </source>
</evidence>
<dbReference type="AlphaFoldDB" id="A0A942TPB9"/>
<keyword evidence="3" id="KW-1185">Reference proteome</keyword>
<evidence type="ECO:0000313" key="2">
    <source>
        <dbReference type="EMBL" id="MBS4199824.1"/>
    </source>
</evidence>
<dbReference type="EMBL" id="JAGYPJ010000001">
    <property type="protein sequence ID" value="MBS4199824.1"/>
    <property type="molecule type" value="Genomic_DNA"/>
</dbReference>
<name>A0A942TPB9_9BACI</name>
<reference evidence="2 3" key="1">
    <citation type="submission" date="2021-05" db="EMBL/GenBank/DDBJ databases">
        <title>Novel Bacillus species.</title>
        <authorList>
            <person name="Liu G."/>
        </authorList>
    </citation>
    <scope>NUCLEOTIDE SEQUENCE [LARGE SCALE GENOMIC DNA]</scope>
    <source>
        <strain evidence="2 3">FJAT-49732</strain>
    </source>
</reference>
<protein>
    <submittedName>
        <fullName evidence="2">Type II secretion system protein</fullName>
    </submittedName>
</protein>
<accession>A0A942TPB9</accession>
<keyword evidence="1" id="KW-1133">Transmembrane helix</keyword>
<dbReference type="Proteomes" id="UP000682713">
    <property type="component" value="Unassembled WGS sequence"/>
</dbReference>
<sequence>MTLLEILISFAIVSIILTSLLTVFSNFKHFTFQNQSKLEAQQISRAALFHLENGEYNEKLIKISQANSTIKLDLQDQDKYGTFTPIAQILPPTSEEKEMHLRKVSIIVYATKDVERKRPLTYLNGYINVKGIWE</sequence>
<keyword evidence="1" id="KW-0472">Membrane</keyword>
<comment type="caution">
    <text evidence="2">The sequence shown here is derived from an EMBL/GenBank/DDBJ whole genome shotgun (WGS) entry which is preliminary data.</text>
</comment>
<evidence type="ECO:0000313" key="3">
    <source>
        <dbReference type="Proteomes" id="UP000682713"/>
    </source>
</evidence>
<feature type="transmembrane region" description="Helical" evidence="1">
    <location>
        <begin position="6"/>
        <end position="27"/>
    </location>
</feature>
<keyword evidence="1" id="KW-0812">Transmembrane</keyword>